<dbReference type="Proteomes" id="UP001163321">
    <property type="component" value="Chromosome 4"/>
</dbReference>
<gene>
    <name evidence="1" type="ORF">PsorP6_005503</name>
</gene>
<accession>A0ACC0W7A4</accession>
<evidence type="ECO:0000313" key="2">
    <source>
        <dbReference type="Proteomes" id="UP001163321"/>
    </source>
</evidence>
<name>A0ACC0W7A4_9STRA</name>
<reference evidence="1 2" key="1">
    <citation type="journal article" date="2022" name="bioRxiv">
        <title>The genome of the oomycete Peronosclerospora sorghi, a cosmopolitan pathogen of maize and sorghum, is inflated with dispersed pseudogenes.</title>
        <authorList>
            <person name="Fletcher K."/>
            <person name="Martin F."/>
            <person name="Isakeit T."/>
            <person name="Cavanaugh K."/>
            <person name="Magill C."/>
            <person name="Michelmore R."/>
        </authorList>
    </citation>
    <scope>NUCLEOTIDE SEQUENCE [LARGE SCALE GENOMIC DNA]</scope>
    <source>
        <strain evidence="1">P6</strain>
    </source>
</reference>
<organism evidence="1 2">
    <name type="scientific">Peronosclerospora sorghi</name>
    <dbReference type="NCBI Taxonomy" id="230839"/>
    <lineage>
        <taxon>Eukaryota</taxon>
        <taxon>Sar</taxon>
        <taxon>Stramenopiles</taxon>
        <taxon>Oomycota</taxon>
        <taxon>Peronosporomycetes</taxon>
        <taxon>Peronosporales</taxon>
        <taxon>Peronosporaceae</taxon>
        <taxon>Peronosclerospora</taxon>
    </lineage>
</organism>
<comment type="caution">
    <text evidence="1">The sequence shown here is derived from an EMBL/GenBank/DDBJ whole genome shotgun (WGS) entry which is preliminary data.</text>
</comment>
<proteinExistence type="predicted"/>
<evidence type="ECO:0000313" key="1">
    <source>
        <dbReference type="EMBL" id="KAI9913993.1"/>
    </source>
</evidence>
<sequence length="74" mass="8322">MATWFQKEIVLTAPSRGFHLVTREVEKQVSTLPPIWTSRIDVSFDGATVARVGSSENWDGESVYKTYLCVAQCQ</sequence>
<protein>
    <submittedName>
        <fullName evidence="1">Uncharacterized protein</fullName>
    </submittedName>
</protein>
<dbReference type="EMBL" id="CM047583">
    <property type="protein sequence ID" value="KAI9913993.1"/>
    <property type="molecule type" value="Genomic_DNA"/>
</dbReference>
<keyword evidence="2" id="KW-1185">Reference proteome</keyword>